<protein>
    <recommendedName>
        <fullName evidence="1">T6SS Transcription factor RovC-like DNA binding domain-containing protein</fullName>
    </recommendedName>
</protein>
<organism evidence="2 3">
    <name type="scientific">Reyranella soli</name>
    <dbReference type="NCBI Taxonomy" id="1230389"/>
    <lineage>
        <taxon>Bacteria</taxon>
        <taxon>Pseudomonadati</taxon>
        <taxon>Pseudomonadota</taxon>
        <taxon>Alphaproteobacteria</taxon>
        <taxon>Hyphomicrobiales</taxon>
        <taxon>Reyranellaceae</taxon>
        <taxon>Reyranella</taxon>
    </lineage>
</organism>
<dbReference type="EMBL" id="BKAJ01000083">
    <property type="protein sequence ID" value="GEP57631.1"/>
    <property type="molecule type" value="Genomic_DNA"/>
</dbReference>
<gene>
    <name evidence="2" type="ORF">RSO01_47970</name>
</gene>
<proteinExistence type="predicted"/>
<evidence type="ECO:0000313" key="3">
    <source>
        <dbReference type="Proteomes" id="UP000321058"/>
    </source>
</evidence>
<feature type="domain" description="T6SS Transcription factor RovC-like DNA binding" evidence="1">
    <location>
        <begin position="61"/>
        <end position="164"/>
    </location>
</feature>
<keyword evidence="3" id="KW-1185">Reference proteome</keyword>
<sequence>MPSVIALTRLPPELGHPRFKPKPIVLDPVLAADGDDYVIERLGVEMRVHLDSGGVNPTAVLLPFDGLFEVRVAAALRLWRTLNGRRPGPNPAALSEARRNRLILALRALDGRLDGATHREIAAALFGAEAVPERDWISHELRDRTARLVRLGVAMMNGGYRRLLLHPYRGRL</sequence>
<evidence type="ECO:0000313" key="2">
    <source>
        <dbReference type="EMBL" id="GEP57631.1"/>
    </source>
</evidence>
<comment type="caution">
    <text evidence="2">The sequence shown here is derived from an EMBL/GenBank/DDBJ whole genome shotgun (WGS) entry which is preliminary data.</text>
</comment>
<dbReference type="AlphaFoldDB" id="A0A512NFA8"/>
<name>A0A512NFA8_9HYPH</name>
<reference evidence="2 3" key="1">
    <citation type="submission" date="2019-07" db="EMBL/GenBank/DDBJ databases">
        <title>Whole genome shotgun sequence of Reyranella soli NBRC 108950.</title>
        <authorList>
            <person name="Hosoyama A."/>
            <person name="Uohara A."/>
            <person name="Ohji S."/>
            <person name="Ichikawa N."/>
        </authorList>
    </citation>
    <scope>NUCLEOTIDE SEQUENCE [LARGE SCALE GENOMIC DNA]</scope>
    <source>
        <strain evidence="2 3">NBRC 108950</strain>
    </source>
</reference>
<dbReference type="Pfam" id="PF10074">
    <property type="entry name" value="RovC_DNA-bd"/>
    <property type="match status" value="1"/>
</dbReference>
<dbReference type="InterPro" id="IPR018754">
    <property type="entry name" value="RovC-like_DNA-bd"/>
</dbReference>
<evidence type="ECO:0000259" key="1">
    <source>
        <dbReference type="Pfam" id="PF10074"/>
    </source>
</evidence>
<accession>A0A512NFA8</accession>
<dbReference type="Proteomes" id="UP000321058">
    <property type="component" value="Unassembled WGS sequence"/>
</dbReference>